<dbReference type="SUPFAM" id="SSF48264">
    <property type="entry name" value="Cytochrome P450"/>
    <property type="match status" value="1"/>
</dbReference>
<dbReference type="PRINTS" id="PR00385">
    <property type="entry name" value="P450"/>
</dbReference>
<dbReference type="PANTHER" id="PTHR24291:SF189">
    <property type="entry name" value="CYTOCHROME P450 4C3-RELATED"/>
    <property type="match status" value="1"/>
</dbReference>
<dbReference type="AlphaFoldDB" id="Q16L50"/>
<name>Q16L50_AEDAE</name>
<evidence type="ECO:0000256" key="8">
    <source>
        <dbReference type="ARBA" id="ARBA00022824"/>
    </source>
</evidence>
<dbReference type="InterPro" id="IPR036396">
    <property type="entry name" value="Cyt_P450_sf"/>
</dbReference>
<reference evidence="17" key="1">
    <citation type="submission" date="2005-10" db="EMBL/GenBank/DDBJ databases">
        <authorList>
            <person name="Loftus B.J."/>
            <person name="Nene V.M."/>
            <person name="Hannick L.I."/>
            <person name="Bidwell S."/>
            <person name="Haas B."/>
            <person name="Amedeo P."/>
            <person name="Orvis J."/>
            <person name="Wortman J.R."/>
            <person name="White O.R."/>
            <person name="Salzberg S."/>
            <person name="Shumway M."/>
            <person name="Koo H."/>
            <person name="Zhao Y."/>
            <person name="Holmes M."/>
            <person name="Miller J."/>
            <person name="Schatz M."/>
            <person name="Pop M."/>
            <person name="Pai G."/>
            <person name="Utterback T."/>
            <person name="Rogers Y.-H."/>
            <person name="Kravitz S."/>
            <person name="Fraser C.M."/>
        </authorList>
    </citation>
    <scope>NUCLEOTIDE SEQUENCE</scope>
    <source>
        <strain evidence="17">Liverpool</strain>
    </source>
</reference>
<dbReference type="InterPro" id="IPR002401">
    <property type="entry name" value="Cyt_P450_E_grp-I"/>
</dbReference>
<dbReference type="Pfam" id="PF00067">
    <property type="entry name" value="p450"/>
    <property type="match status" value="1"/>
</dbReference>
<dbReference type="CDD" id="cd11057">
    <property type="entry name" value="CYP313-like"/>
    <property type="match status" value="1"/>
</dbReference>
<comment type="similarity">
    <text evidence="5 15">Belongs to the cytochrome P450 family.</text>
</comment>
<dbReference type="STRING" id="7159.Q16L50"/>
<evidence type="ECO:0000256" key="12">
    <source>
        <dbReference type="ARBA" id="ARBA00023033"/>
    </source>
</evidence>
<organism evidence="17 18">
    <name type="scientific">Aedes aegypti</name>
    <name type="common">Yellowfever mosquito</name>
    <name type="synonym">Culex aegypti</name>
    <dbReference type="NCBI Taxonomy" id="7159"/>
    <lineage>
        <taxon>Eukaryota</taxon>
        <taxon>Metazoa</taxon>
        <taxon>Ecdysozoa</taxon>
        <taxon>Arthropoda</taxon>
        <taxon>Hexapoda</taxon>
        <taxon>Insecta</taxon>
        <taxon>Pterygota</taxon>
        <taxon>Neoptera</taxon>
        <taxon>Endopterygota</taxon>
        <taxon>Diptera</taxon>
        <taxon>Nematocera</taxon>
        <taxon>Culicoidea</taxon>
        <taxon>Culicidae</taxon>
        <taxon>Culicinae</taxon>
        <taxon>Aedini</taxon>
        <taxon>Aedes</taxon>
        <taxon>Stegomyia</taxon>
    </lineage>
</organism>
<dbReference type="VEuPathDB" id="VectorBase:AAEL012762"/>
<dbReference type="GO" id="GO:0005789">
    <property type="term" value="C:endoplasmic reticulum membrane"/>
    <property type="evidence" value="ECO:0007669"/>
    <property type="project" value="UniProtKB-SubCell"/>
</dbReference>
<dbReference type="EMBL" id="CH477923">
    <property type="protein sequence ID" value="EAT35038.2"/>
    <property type="molecule type" value="Genomic_DNA"/>
</dbReference>
<evidence type="ECO:0000256" key="14">
    <source>
        <dbReference type="PIRSR" id="PIRSR602401-1"/>
    </source>
</evidence>
<evidence type="ECO:0000256" key="9">
    <source>
        <dbReference type="ARBA" id="ARBA00022848"/>
    </source>
</evidence>
<evidence type="ECO:0000313" key="18">
    <source>
        <dbReference type="Proteomes" id="UP000682892"/>
    </source>
</evidence>
<dbReference type="GO" id="GO:0005506">
    <property type="term" value="F:iron ion binding"/>
    <property type="evidence" value="ECO:0007669"/>
    <property type="project" value="InterPro"/>
</dbReference>
<dbReference type="InterPro" id="IPR001128">
    <property type="entry name" value="Cyt_P450"/>
</dbReference>
<keyword evidence="6 14" id="KW-0349">Heme</keyword>
<dbReference type="Proteomes" id="UP000682892">
    <property type="component" value="Unassembled WGS sequence"/>
</dbReference>
<evidence type="ECO:0000256" key="15">
    <source>
        <dbReference type="RuleBase" id="RU000461"/>
    </source>
</evidence>
<keyword evidence="11 14" id="KW-0408">Iron</keyword>
<dbReference type="GO" id="GO:0020037">
    <property type="term" value="F:heme binding"/>
    <property type="evidence" value="ECO:0007669"/>
    <property type="project" value="InterPro"/>
</dbReference>
<keyword evidence="8" id="KW-0256">Endoplasmic reticulum</keyword>
<reference evidence="17" key="3">
    <citation type="submission" date="2012-09" db="EMBL/GenBank/DDBJ databases">
        <authorList>
            <consortium name="VectorBase"/>
        </authorList>
    </citation>
    <scope>NUCLEOTIDE SEQUENCE</scope>
    <source>
        <strain evidence="17">Liverpool</strain>
    </source>
</reference>
<reference evidence="17" key="2">
    <citation type="journal article" date="2007" name="Science">
        <title>Genome sequence of Aedes aegypti, a major arbovirus vector.</title>
        <authorList>
            <person name="Nene V."/>
            <person name="Wortman J.R."/>
            <person name="Lawson D."/>
            <person name="Haas B."/>
            <person name="Kodira C."/>
            <person name="Tu Z.J."/>
            <person name="Loftus B."/>
            <person name="Xi Z."/>
            <person name="Megy K."/>
            <person name="Grabherr M."/>
            <person name="Ren Q."/>
            <person name="Zdobnov E.M."/>
            <person name="Lobo N.F."/>
            <person name="Campbell K.S."/>
            <person name="Brown S.E."/>
            <person name="Bonaldo M.F."/>
            <person name="Zhu J."/>
            <person name="Sinkins S.P."/>
            <person name="Hogenkamp D.G."/>
            <person name="Amedeo P."/>
            <person name="Arensburger P."/>
            <person name="Atkinson P.W."/>
            <person name="Bidwell S."/>
            <person name="Biedler J."/>
            <person name="Birney E."/>
            <person name="Bruggner R.V."/>
            <person name="Costas J."/>
            <person name="Coy M.R."/>
            <person name="Crabtree J."/>
            <person name="Crawford M."/>
            <person name="Debruyn B."/>
            <person name="Decaprio D."/>
            <person name="Eiglmeier K."/>
            <person name="Eisenstadt E."/>
            <person name="El-Dorry H."/>
            <person name="Gelbart W.M."/>
            <person name="Gomes S.L."/>
            <person name="Hammond M."/>
            <person name="Hannick L.I."/>
            <person name="Hogan J.R."/>
            <person name="Holmes M.H."/>
            <person name="Jaffe D."/>
            <person name="Johnston J.S."/>
            <person name="Kennedy R.C."/>
            <person name="Koo H."/>
            <person name="Kravitz S."/>
            <person name="Kriventseva E.V."/>
            <person name="Kulp D."/>
            <person name="Labutti K."/>
            <person name="Lee E."/>
            <person name="Li S."/>
            <person name="Lovin D.D."/>
            <person name="Mao C."/>
            <person name="Mauceli E."/>
            <person name="Menck C.F."/>
            <person name="Miller J.R."/>
            <person name="Montgomery P."/>
            <person name="Mori A."/>
            <person name="Nascimento A.L."/>
            <person name="Naveira H.F."/>
            <person name="Nusbaum C."/>
            <person name="O'leary S."/>
            <person name="Orvis J."/>
            <person name="Pertea M."/>
            <person name="Quesneville H."/>
            <person name="Reidenbach K.R."/>
            <person name="Rogers Y.H."/>
            <person name="Roth C.W."/>
            <person name="Schneider J.R."/>
            <person name="Schatz M."/>
            <person name="Shumway M."/>
            <person name="Stanke M."/>
            <person name="Stinson E.O."/>
            <person name="Tubio J.M."/>
            <person name="Vanzee J.P."/>
            <person name="Verjovski-Almeida S."/>
            <person name="Werner D."/>
            <person name="White O."/>
            <person name="Wyder S."/>
            <person name="Zeng Q."/>
            <person name="Zhao Q."/>
            <person name="Zhao Y."/>
            <person name="Hill C.A."/>
            <person name="Raikhel A.S."/>
            <person name="Soares M.B."/>
            <person name="Knudson D.L."/>
            <person name="Lee N.H."/>
            <person name="Galagan J."/>
            <person name="Salzberg S.L."/>
            <person name="Paulsen I.T."/>
            <person name="Dimopoulos G."/>
            <person name="Collins F.H."/>
            <person name="Birren B."/>
            <person name="Fraser-Liggett C.M."/>
            <person name="Severson D.W."/>
        </authorList>
    </citation>
    <scope>NUCLEOTIDE SEQUENCE [LARGE SCALE GENOMIC DNA]</scope>
    <source>
        <strain evidence="17">Liverpool</strain>
    </source>
</reference>
<comment type="subcellular location">
    <subcellularLocation>
        <location evidence="4">Endoplasmic reticulum membrane</location>
        <topology evidence="4">Peripheral membrane protein</topology>
    </subcellularLocation>
    <subcellularLocation>
        <location evidence="3">Microsome membrane</location>
        <topology evidence="3">Peripheral membrane protein</topology>
    </subcellularLocation>
</comment>
<protein>
    <submittedName>
        <fullName evidence="17">AAEL012762-PA</fullName>
    </submittedName>
</protein>
<dbReference type="GO" id="GO:0016705">
    <property type="term" value="F:oxidoreductase activity, acting on paired donors, with incorporation or reduction of molecular oxygen"/>
    <property type="evidence" value="ECO:0007669"/>
    <property type="project" value="InterPro"/>
</dbReference>
<dbReference type="PaxDb" id="7159-AAEL012762-PA"/>
<evidence type="ECO:0000256" key="6">
    <source>
        <dbReference type="ARBA" id="ARBA00022617"/>
    </source>
</evidence>
<keyword evidence="13 16" id="KW-0472">Membrane</keyword>
<dbReference type="InterPro" id="IPR050196">
    <property type="entry name" value="Cytochrome_P450_Monoox"/>
</dbReference>
<keyword evidence="10 15" id="KW-0560">Oxidoreductase</keyword>
<evidence type="ECO:0000256" key="4">
    <source>
        <dbReference type="ARBA" id="ARBA00004406"/>
    </source>
</evidence>
<keyword evidence="16" id="KW-1133">Transmembrane helix</keyword>
<feature type="transmembrane region" description="Helical" evidence="16">
    <location>
        <begin position="6"/>
        <end position="22"/>
    </location>
</feature>
<dbReference type="Gene3D" id="1.10.630.10">
    <property type="entry name" value="Cytochrome P450"/>
    <property type="match status" value="1"/>
</dbReference>
<evidence type="ECO:0000256" key="10">
    <source>
        <dbReference type="ARBA" id="ARBA00023002"/>
    </source>
</evidence>
<proteinExistence type="inferred from homology"/>
<dbReference type="GO" id="GO:0004497">
    <property type="term" value="F:monooxygenase activity"/>
    <property type="evidence" value="ECO:0007669"/>
    <property type="project" value="UniProtKB-KW"/>
</dbReference>
<dbReference type="HOGENOM" id="CLU_001570_5_1_1"/>
<feature type="binding site" description="axial binding residue" evidence="14">
    <location>
        <position position="449"/>
    </location>
    <ligand>
        <name>heme</name>
        <dbReference type="ChEBI" id="CHEBI:30413"/>
    </ligand>
    <ligandPart>
        <name>Fe</name>
        <dbReference type="ChEBI" id="CHEBI:18248"/>
    </ligandPart>
</feature>
<comment type="function">
    <text evidence="2">May be involved in the metabolism of insect hormones and in the breakdown of synthetic insecticides.</text>
</comment>
<evidence type="ECO:0000256" key="7">
    <source>
        <dbReference type="ARBA" id="ARBA00022723"/>
    </source>
</evidence>
<dbReference type="PhylomeDB" id="Q16L50"/>
<evidence type="ECO:0000256" key="3">
    <source>
        <dbReference type="ARBA" id="ARBA00004174"/>
    </source>
</evidence>
<evidence type="ECO:0000256" key="2">
    <source>
        <dbReference type="ARBA" id="ARBA00003690"/>
    </source>
</evidence>
<sequence length="502" mass="57974">MWNTVGVFVVFVTIFSLAYYRWRRRKVIAMLAKMDGPRSLPLVGHTHMLHLFGKEIFNTFLQYGDRYTSPIAVEMGPMVYIFVYTPEQLQVVLNSPHCLEKPLQYSFFQVSRGIFSAPVDLWKILRKLITPSFGPGLLSSFVPIFNEKSSVMVEQMAKNVGKPQRDYYSEIVLCFMDTICNTAFGVDCDLQRSPAGAEYVETQEKYIDIVTERYLKPWQYLNFIYRFTNAYQIFKKRHGKFLALLTQATRINEVEDMLSKNSISKDYQDKDVGAKKIPIFVEKLLDEIQKSGHIKREDIDDHIVTMCFAGNDTTATTMSNILLMLAMHPDIQERVYQEIIAACPDRNQQVSIEDAGKLTYTEMVCKETMRHFSIAPVIGRTATQDVKLNDDITIPANSTLICCFYKLHMDPKNWGPDVKNFNPDNFLPDLVAKRHPYSFLPFSGGPRNCLGVRYAWLSMKIMLVHILRRYRLRTTLTMDTITVKFNSFMKIEDGCPITVEER</sequence>
<evidence type="ECO:0000256" key="5">
    <source>
        <dbReference type="ARBA" id="ARBA00010617"/>
    </source>
</evidence>
<accession>Q16L50</accession>
<evidence type="ECO:0000313" key="17">
    <source>
        <dbReference type="EMBL" id="EAT35038.2"/>
    </source>
</evidence>
<evidence type="ECO:0000256" key="11">
    <source>
        <dbReference type="ARBA" id="ARBA00023004"/>
    </source>
</evidence>
<keyword evidence="12 15" id="KW-0503">Monooxygenase</keyword>
<dbReference type="PROSITE" id="PS00086">
    <property type="entry name" value="CYTOCHROME_P450"/>
    <property type="match status" value="1"/>
</dbReference>
<keyword evidence="9" id="KW-0492">Microsome</keyword>
<evidence type="ECO:0000256" key="13">
    <source>
        <dbReference type="ARBA" id="ARBA00023136"/>
    </source>
</evidence>
<dbReference type="InterPro" id="IPR017972">
    <property type="entry name" value="Cyt_P450_CS"/>
</dbReference>
<evidence type="ECO:0000256" key="1">
    <source>
        <dbReference type="ARBA" id="ARBA00001971"/>
    </source>
</evidence>
<evidence type="ECO:0000256" key="16">
    <source>
        <dbReference type="SAM" id="Phobius"/>
    </source>
</evidence>
<comment type="cofactor">
    <cofactor evidence="1 14">
        <name>heme</name>
        <dbReference type="ChEBI" id="CHEBI:30413"/>
    </cofactor>
</comment>
<dbReference type="eggNOG" id="KOG0157">
    <property type="taxonomic scope" value="Eukaryota"/>
</dbReference>
<keyword evidence="7 14" id="KW-0479">Metal-binding</keyword>
<keyword evidence="16" id="KW-0812">Transmembrane</keyword>
<gene>
    <name evidence="17" type="primary">CYP325N2</name>
    <name evidence="17" type="ORF">AaeL_AAEL012762</name>
</gene>
<dbReference type="PRINTS" id="PR00463">
    <property type="entry name" value="EP450I"/>
</dbReference>
<dbReference type="PANTHER" id="PTHR24291">
    <property type="entry name" value="CYTOCHROME P450 FAMILY 4"/>
    <property type="match status" value="1"/>
</dbReference>